<evidence type="ECO:0000256" key="4">
    <source>
        <dbReference type="PROSITE-ProRule" id="PRU00175"/>
    </source>
</evidence>
<dbReference type="PROSITE" id="PS50089">
    <property type="entry name" value="ZF_RING_2"/>
    <property type="match status" value="1"/>
</dbReference>
<dbReference type="EMBL" id="DS268650">
    <property type="protein sequence ID" value="EFO96947.1"/>
    <property type="molecule type" value="Genomic_DNA"/>
</dbReference>
<dbReference type="InParanoid" id="E3NG57"/>
<feature type="transmembrane region" description="Helical" evidence="5">
    <location>
        <begin position="118"/>
        <end position="138"/>
    </location>
</feature>
<dbReference type="Proteomes" id="UP000008281">
    <property type="component" value="Unassembled WGS sequence"/>
</dbReference>
<keyword evidence="1" id="KW-0479">Metal-binding</keyword>
<reference evidence="7" key="1">
    <citation type="submission" date="2007-07" db="EMBL/GenBank/DDBJ databases">
        <title>PCAP assembly of the Caenorhabditis remanei genome.</title>
        <authorList>
            <consortium name="The Caenorhabditis remanei Sequencing Consortium"/>
            <person name="Wilson R.K."/>
        </authorList>
    </citation>
    <scope>NUCLEOTIDE SEQUENCE [LARGE SCALE GENOMIC DNA]</scope>
    <source>
        <strain evidence="7">PB4641</strain>
    </source>
</reference>
<keyword evidence="3" id="KW-0862">Zinc</keyword>
<dbReference type="InterPro" id="IPR001841">
    <property type="entry name" value="Znf_RING"/>
</dbReference>
<dbReference type="InterPro" id="IPR013083">
    <property type="entry name" value="Znf_RING/FYVE/PHD"/>
</dbReference>
<feature type="transmembrane region" description="Helical" evidence="5">
    <location>
        <begin position="195"/>
        <end position="218"/>
    </location>
</feature>
<dbReference type="OrthoDB" id="252722at2759"/>
<dbReference type="InterPro" id="IPR052667">
    <property type="entry name" value="E3_ubiquitin-ligase_RING"/>
</dbReference>
<keyword evidence="5" id="KW-1133">Transmembrane helix</keyword>
<name>E3NG57_CAERE</name>
<keyword evidence="5" id="KW-0812">Transmembrane</keyword>
<dbReference type="PROSITE" id="PS00518">
    <property type="entry name" value="ZF_RING_1"/>
    <property type="match status" value="1"/>
</dbReference>
<dbReference type="PANTHER" id="PTHR47156:SF9">
    <property type="entry name" value="PROTEIN CBG26870"/>
    <property type="match status" value="1"/>
</dbReference>
<keyword evidence="8" id="KW-1185">Reference proteome</keyword>
<keyword evidence="5" id="KW-0472">Membrane</keyword>
<dbReference type="GO" id="GO:0008270">
    <property type="term" value="F:zinc ion binding"/>
    <property type="evidence" value="ECO:0007669"/>
    <property type="project" value="UniProtKB-KW"/>
</dbReference>
<keyword evidence="2 4" id="KW-0863">Zinc-finger</keyword>
<dbReference type="STRING" id="31234.E3NG57"/>
<dbReference type="RefSeq" id="XP_003092594.2">
    <property type="nucleotide sequence ID" value="XM_003092546.2"/>
</dbReference>
<dbReference type="GeneID" id="9810392"/>
<evidence type="ECO:0000256" key="1">
    <source>
        <dbReference type="ARBA" id="ARBA00022723"/>
    </source>
</evidence>
<evidence type="ECO:0000313" key="8">
    <source>
        <dbReference type="Proteomes" id="UP000008281"/>
    </source>
</evidence>
<evidence type="ECO:0000256" key="5">
    <source>
        <dbReference type="SAM" id="Phobius"/>
    </source>
</evidence>
<evidence type="ECO:0000259" key="6">
    <source>
        <dbReference type="PROSITE" id="PS50089"/>
    </source>
</evidence>
<organism evidence="8">
    <name type="scientific">Caenorhabditis remanei</name>
    <name type="common">Caenorhabditis vulgaris</name>
    <dbReference type="NCBI Taxonomy" id="31234"/>
    <lineage>
        <taxon>Eukaryota</taxon>
        <taxon>Metazoa</taxon>
        <taxon>Ecdysozoa</taxon>
        <taxon>Nematoda</taxon>
        <taxon>Chromadorea</taxon>
        <taxon>Rhabditida</taxon>
        <taxon>Rhabditina</taxon>
        <taxon>Rhabditomorpha</taxon>
        <taxon>Rhabditoidea</taxon>
        <taxon>Rhabditidae</taxon>
        <taxon>Peloderinae</taxon>
        <taxon>Caenorhabditis</taxon>
    </lineage>
</organism>
<feature type="transmembrane region" description="Helical" evidence="5">
    <location>
        <begin position="53"/>
        <end position="74"/>
    </location>
</feature>
<dbReference type="CTD" id="9810392"/>
<sequence>MTQSDAKRLKRFKDVLLITQLCHFPILYASMGLLHDPDNMHLKWSGTLVYQHYILYICLLFFVFAGIIGLKILLEVLTKPEPLIKCRRDLSIGYGGMIICGIIPQVLKVILMENVKDLLAFSFICAFFNFLFLGLFVLEHHENYGTSKKVSKEIFAGILRFIMIILHLAITGYFLNHFVRGGKYSKKQTEHTEKWIFLYTGCYISCTAEFAVVLAGWIRLKDRPQLPPGEGYILPVVDTVAPMREMYRDLHRSLGNTAISDSNLCEIQTCRFYTRVYQESQHIVRVTVPTVPTEQEQNETTGNSTSGTECNICMLRYSTTTVIPRMLVGCGHTVCQECIQKLPRQDIQSVLCPFCRKPTSLPDNLPNRLPKNYAVMDIIHNLEK</sequence>
<feature type="domain" description="RING-type" evidence="6">
    <location>
        <begin position="310"/>
        <end position="356"/>
    </location>
</feature>
<feature type="transmembrane region" description="Helical" evidence="5">
    <location>
        <begin position="158"/>
        <end position="175"/>
    </location>
</feature>
<dbReference type="AlphaFoldDB" id="E3NG57"/>
<dbReference type="InterPro" id="IPR017907">
    <property type="entry name" value="Znf_RING_CS"/>
</dbReference>
<dbReference type="SUPFAM" id="SSF57850">
    <property type="entry name" value="RING/U-box"/>
    <property type="match status" value="1"/>
</dbReference>
<proteinExistence type="predicted"/>
<evidence type="ECO:0000256" key="3">
    <source>
        <dbReference type="ARBA" id="ARBA00022833"/>
    </source>
</evidence>
<dbReference type="Pfam" id="PF14634">
    <property type="entry name" value="zf-RING_5"/>
    <property type="match status" value="1"/>
</dbReference>
<gene>
    <name evidence="7" type="ORF">CRE_19492</name>
</gene>
<dbReference type="eggNOG" id="KOG4185">
    <property type="taxonomic scope" value="Eukaryota"/>
</dbReference>
<dbReference type="SMART" id="SM00184">
    <property type="entry name" value="RING"/>
    <property type="match status" value="1"/>
</dbReference>
<dbReference type="FunCoup" id="E3NG57">
    <property type="interactions" value="2"/>
</dbReference>
<feature type="transmembrane region" description="Helical" evidence="5">
    <location>
        <begin position="94"/>
        <end position="112"/>
    </location>
</feature>
<evidence type="ECO:0000313" key="7">
    <source>
        <dbReference type="EMBL" id="EFO96947.1"/>
    </source>
</evidence>
<dbReference type="Gene3D" id="3.30.40.10">
    <property type="entry name" value="Zinc/RING finger domain, C3HC4 (zinc finger)"/>
    <property type="match status" value="1"/>
</dbReference>
<dbReference type="HOGENOM" id="CLU_051246_1_0_1"/>
<protein>
    <recommendedName>
        <fullName evidence="6">RING-type domain-containing protein</fullName>
    </recommendedName>
</protein>
<accession>E3NG57</accession>
<dbReference type="PANTHER" id="PTHR47156">
    <property type="entry name" value="PROTEIN CBG20824"/>
    <property type="match status" value="1"/>
</dbReference>
<evidence type="ECO:0000256" key="2">
    <source>
        <dbReference type="ARBA" id="ARBA00022771"/>
    </source>
</evidence>
<dbReference type="KEGG" id="crq:GCK72_011351"/>